<dbReference type="EMBL" id="CM018038">
    <property type="protein sequence ID" value="KAA8538450.1"/>
    <property type="molecule type" value="Genomic_DNA"/>
</dbReference>
<organism evidence="1 2">
    <name type="scientific">Nyssa sinensis</name>
    <dbReference type="NCBI Taxonomy" id="561372"/>
    <lineage>
        <taxon>Eukaryota</taxon>
        <taxon>Viridiplantae</taxon>
        <taxon>Streptophyta</taxon>
        <taxon>Embryophyta</taxon>
        <taxon>Tracheophyta</taxon>
        <taxon>Spermatophyta</taxon>
        <taxon>Magnoliopsida</taxon>
        <taxon>eudicotyledons</taxon>
        <taxon>Gunneridae</taxon>
        <taxon>Pentapetalae</taxon>
        <taxon>asterids</taxon>
        <taxon>Cornales</taxon>
        <taxon>Nyssaceae</taxon>
        <taxon>Nyssa</taxon>
    </lineage>
</organism>
<sequence>MVTLEQRGKALARVLGENDPPLPSINDALMMAWHLSWDKILGELAQVSVTPTVHDGFISLYRDLETSSLGNEVADLKRQILELKSKLSIVKTAASEAKTSYRSEIEVAKVASVDKKKGDKILKLGRKLSSDGYNLCLKKMVKAYLGINTKVLDHIKVSDVENEEFENDQDHEDSSALTDP</sequence>
<proteinExistence type="predicted"/>
<evidence type="ECO:0000313" key="2">
    <source>
        <dbReference type="Proteomes" id="UP000325577"/>
    </source>
</evidence>
<dbReference type="AlphaFoldDB" id="A0A5J5B7J6"/>
<gene>
    <name evidence="1" type="ORF">F0562_028004</name>
</gene>
<accession>A0A5J5B7J6</accession>
<keyword evidence="2" id="KW-1185">Reference proteome</keyword>
<protein>
    <submittedName>
        <fullName evidence="1">Uncharacterized protein</fullName>
    </submittedName>
</protein>
<name>A0A5J5B7J6_9ASTE</name>
<evidence type="ECO:0000313" key="1">
    <source>
        <dbReference type="EMBL" id="KAA8538450.1"/>
    </source>
</evidence>
<dbReference type="Proteomes" id="UP000325577">
    <property type="component" value="Linkage Group LG15"/>
</dbReference>
<reference evidence="1 2" key="1">
    <citation type="submission" date="2019-09" db="EMBL/GenBank/DDBJ databases">
        <title>A chromosome-level genome assembly of the Chinese tupelo Nyssa sinensis.</title>
        <authorList>
            <person name="Yang X."/>
            <person name="Kang M."/>
            <person name="Yang Y."/>
            <person name="Xiong H."/>
            <person name="Wang M."/>
            <person name="Zhang Z."/>
            <person name="Wang Z."/>
            <person name="Wu H."/>
            <person name="Ma T."/>
            <person name="Liu J."/>
            <person name="Xi Z."/>
        </authorList>
    </citation>
    <scope>NUCLEOTIDE SEQUENCE [LARGE SCALE GENOMIC DNA]</scope>
    <source>
        <strain evidence="1">J267</strain>
        <tissue evidence="1">Leaf</tissue>
    </source>
</reference>